<dbReference type="OrthoDB" id="2019121at2759"/>
<accession>A0A8B7CTT3</accession>
<gene>
    <name evidence="3" type="primary">LOC103718992</name>
</gene>
<dbReference type="SUPFAM" id="SSF56235">
    <property type="entry name" value="N-terminal nucleophile aminohydrolases (Ntn hydrolases)"/>
    <property type="match status" value="1"/>
</dbReference>
<dbReference type="InterPro" id="IPR044828">
    <property type="entry name" value="TSJT1-like"/>
</dbReference>
<organism evidence="2 3">
    <name type="scientific">Phoenix dactylifera</name>
    <name type="common">Date palm</name>
    <dbReference type="NCBI Taxonomy" id="42345"/>
    <lineage>
        <taxon>Eukaryota</taxon>
        <taxon>Viridiplantae</taxon>
        <taxon>Streptophyta</taxon>
        <taxon>Embryophyta</taxon>
        <taxon>Tracheophyta</taxon>
        <taxon>Spermatophyta</taxon>
        <taxon>Magnoliopsida</taxon>
        <taxon>Liliopsida</taxon>
        <taxon>Arecaceae</taxon>
        <taxon>Coryphoideae</taxon>
        <taxon>Phoeniceae</taxon>
        <taxon>Phoenix</taxon>
    </lineage>
</organism>
<dbReference type="PROSITE" id="PS51278">
    <property type="entry name" value="GATASE_TYPE_2"/>
    <property type="match status" value="1"/>
</dbReference>
<dbReference type="PANTHER" id="PTHR45952:SF5">
    <property type="entry name" value="ALUMINUM INDUCED PROTEIN WITH YGL AND LRDR MOTIFS"/>
    <property type="match status" value="1"/>
</dbReference>
<dbReference type="SMART" id="SM01172">
    <property type="entry name" value="DUF3700"/>
    <property type="match status" value="1"/>
</dbReference>
<reference evidence="3" key="2">
    <citation type="submission" date="2025-08" db="UniProtKB">
        <authorList>
            <consortium name="RefSeq"/>
        </authorList>
    </citation>
    <scope>IDENTIFICATION</scope>
    <source>
        <tissue evidence="3">Young leaves</tissue>
    </source>
</reference>
<keyword evidence="2" id="KW-1185">Reference proteome</keyword>
<dbReference type="InterPro" id="IPR024286">
    <property type="entry name" value="DUF3700"/>
</dbReference>
<dbReference type="GeneID" id="103718992"/>
<reference evidence="2" key="1">
    <citation type="journal article" date="2019" name="Nat. Commun.">
        <title>Genome-wide association mapping of date palm fruit traits.</title>
        <authorList>
            <person name="Hazzouri K.M."/>
            <person name="Gros-Balthazard M."/>
            <person name="Flowers J.M."/>
            <person name="Copetti D."/>
            <person name="Lemansour A."/>
            <person name="Lebrun M."/>
            <person name="Masmoudi K."/>
            <person name="Ferrand S."/>
            <person name="Dhar M.I."/>
            <person name="Fresquez Z.A."/>
            <person name="Rosas U."/>
            <person name="Zhang J."/>
            <person name="Talag J."/>
            <person name="Lee S."/>
            <person name="Kudrna D."/>
            <person name="Powell R.F."/>
            <person name="Leitch I.J."/>
            <person name="Krueger R.R."/>
            <person name="Wing R.A."/>
            <person name="Amiri K.M.A."/>
            <person name="Purugganan M.D."/>
        </authorList>
    </citation>
    <scope>NUCLEOTIDE SEQUENCE [LARGE SCALE GENOMIC DNA]</scope>
    <source>
        <strain evidence="2">cv. Khalas</strain>
    </source>
</reference>
<protein>
    <submittedName>
        <fullName evidence="3">Stem-specific protein TSJT1-like isoform X1</fullName>
    </submittedName>
</protein>
<dbReference type="Proteomes" id="UP000228380">
    <property type="component" value="Chromosome 9"/>
</dbReference>
<name>A0A8B7CTT3_PHODC</name>
<evidence type="ECO:0000259" key="1">
    <source>
        <dbReference type="PROSITE" id="PS51278"/>
    </source>
</evidence>
<dbReference type="RefSeq" id="XP_008806252.2">
    <property type="nucleotide sequence ID" value="XM_008808030.3"/>
</dbReference>
<proteinExistence type="predicted"/>
<dbReference type="InterPro" id="IPR017932">
    <property type="entry name" value="GATase_2_dom"/>
</dbReference>
<dbReference type="PANTHER" id="PTHR45952">
    <property type="entry name" value="ALUMINUM INDUCED PROTEIN WITH YGL AND LRDR MOTIFS"/>
    <property type="match status" value="1"/>
</dbReference>
<dbReference type="KEGG" id="pda:103718992"/>
<evidence type="ECO:0000313" key="2">
    <source>
        <dbReference type="Proteomes" id="UP000228380"/>
    </source>
</evidence>
<feature type="domain" description="Glutamine amidotransferase type-2" evidence="1">
    <location>
        <begin position="1"/>
        <end position="197"/>
    </location>
</feature>
<sequence length="238" mass="26075">MLAVFSGAVVRAPEELVLAGNRTPTPKKSANRLFDTFVRKFSSSVAINIDPLARISYTHETESSMQPRSFAVKDDIFCTFEGALENLASLRQQYGLGKNANEVVLAMEAYRTLRDRAPYSTNHMLSHLVGNFAFIIFDRSASSVFIASDQDGKIPLFLGITADGCLAFSNDAEILRDACGKSLASFPPGCFFSTSTGLRSYEHPKNKVTAVLAATEEEICGATFKIERPNMQPTDVLR</sequence>
<dbReference type="AlphaFoldDB" id="A0A8B7CTT3"/>
<dbReference type="InterPro" id="IPR029055">
    <property type="entry name" value="Ntn_hydrolases_N"/>
</dbReference>
<dbReference type="Gene3D" id="3.60.20.10">
    <property type="entry name" value="Glutamine Phosphoribosylpyrophosphate, subunit 1, domain 1"/>
    <property type="match status" value="1"/>
</dbReference>
<dbReference type="Pfam" id="PF12481">
    <property type="entry name" value="DUF3700"/>
    <property type="match status" value="1"/>
</dbReference>
<evidence type="ECO:0000313" key="3">
    <source>
        <dbReference type="RefSeq" id="XP_008806252.2"/>
    </source>
</evidence>